<reference evidence="3 4" key="1">
    <citation type="submission" date="2018-02" db="EMBL/GenBank/DDBJ databases">
        <title>Mycoplasma marinum and Mycoplasma todarodis sp. nov., moderately halophilic and psychrotolerant mycoplasmas isolated from cephalopods.</title>
        <authorList>
            <person name="Viver T."/>
        </authorList>
    </citation>
    <scope>NUCLEOTIDE SEQUENCE [LARGE SCALE GENOMIC DNA]</scope>
    <source>
        <strain evidence="3 4">5H</strain>
    </source>
</reference>
<accession>A0A4R0XVF4</accession>
<comment type="caution">
    <text evidence="3">The sequence shown here is derived from an EMBL/GenBank/DDBJ whole genome shotgun (WGS) entry which is preliminary data.</text>
</comment>
<name>A0A4R0XVF4_9MOLU</name>
<dbReference type="RefSeq" id="WP_131613536.1">
    <property type="nucleotide sequence ID" value="NZ_PSZP01000019.1"/>
</dbReference>
<dbReference type="EMBL" id="PSZP01000019">
    <property type="protein sequence ID" value="TCG10901.1"/>
    <property type="molecule type" value="Genomic_DNA"/>
</dbReference>
<dbReference type="Proteomes" id="UP000291072">
    <property type="component" value="Unassembled WGS sequence"/>
</dbReference>
<organism evidence="3 4">
    <name type="scientific">Mycoplasma todarodis</name>
    <dbReference type="NCBI Taxonomy" id="1937191"/>
    <lineage>
        <taxon>Bacteria</taxon>
        <taxon>Bacillati</taxon>
        <taxon>Mycoplasmatota</taxon>
        <taxon>Mollicutes</taxon>
        <taxon>Mycoplasmataceae</taxon>
        <taxon>Mycoplasma</taxon>
    </lineage>
</organism>
<sequence>MNKKSKTAIMAAISLASLGTIGVGTAVTLKKKDNHKSTTATSFEDKKLKTNLPNINTPKADSLTYKKIKEIEKNINDILKKYVAFNKKQNKFVPVKLLDITKTLKVKKGDTILKKELEDFLGKVFNKNTIETWREIEKINSKKIEDNLNAIDKKIKEINKKIKHTETNIAAKTKVVKSLNEKLLVAKENKRTAKDELDKATQALDKENAKTPNLVKISKDAKAAQDKATQAVSDAKAKLDAEVAKTADLNKKLSDAKTNEATAKDELDKATQALADEKAK</sequence>
<evidence type="ECO:0000256" key="2">
    <source>
        <dbReference type="SAM" id="SignalP"/>
    </source>
</evidence>
<protein>
    <submittedName>
        <fullName evidence="3">Uncharacterized protein</fullName>
    </submittedName>
</protein>
<feature type="chain" id="PRO_5020737114" evidence="2">
    <location>
        <begin position="27"/>
        <end position="280"/>
    </location>
</feature>
<feature type="non-terminal residue" evidence="3">
    <location>
        <position position="280"/>
    </location>
</feature>
<evidence type="ECO:0000313" key="3">
    <source>
        <dbReference type="EMBL" id="TCG10901.1"/>
    </source>
</evidence>
<dbReference type="AlphaFoldDB" id="A0A4R0XVF4"/>
<keyword evidence="1" id="KW-0175">Coiled coil</keyword>
<evidence type="ECO:0000256" key="1">
    <source>
        <dbReference type="SAM" id="Coils"/>
    </source>
</evidence>
<gene>
    <name evidence="3" type="ORF">C4B25_02795</name>
</gene>
<feature type="coiled-coil region" evidence="1">
    <location>
        <begin position="141"/>
        <end position="210"/>
    </location>
</feature>
<evidence type="ECO:0000313" key="4">
    <source>
        <dbReference type="Proteomes" id="UP000291072"/>
    </source>
</evidence>
<feature type="signal peptide" evidence="2">
    <location>
        <begin position="1"/>
        <end position="26"/>
    </location>
</feature>
<feature type="coiled-coil region" evidence="1">
    <location>
        <begin position="253"/>
        <end position="280"/>
    </location>
</feature>
<keyword evidence="2" id="KW-0732">Signal</keyword>
<keyword evidence="4" id="KW-1185">Reference proteome</keyword>
<proteinExistence type="predicted"/>